<feature type="region of interest" description="Disordered" evidence="2">
    <location>
        <begin position="128"/>
        <end position="170"/>
    </location>
</feature>
<dbReference type="PROSITE" id="PS50088">
    <property type="entry name" value="ANK_REPEAT"/>
    <property type="match status" value="2"/>
</dbReference>
<dbReference type="ExpressionAtlas" id="A0A5F7ZAW9">
    <property type="expression patterns" value="baseline"/>
</dbReference>
<name>A0A5F7ZAW9_MACMU</name>
<dbReference type="Bgee" id="ENSMMUG00000017161">
    <property type="expression patterns" value="Expressed in spleen and 22 other cell types or tissues"/>
</dbReference>
<proteinExistence type="predicted"/>
<dbReference type="InterPro" id="IPR036770">
    <property type="entry name" value="Ankyrin_rpt-contain_sf"/>
</dbReference>
<feature type="compositionally biased region" description="Basic and acidic residues" evidence="2">
    <location>
        <begin position="156"/>
        <end position="170"/>
    </location>
</feature>
<reference evidence="3" key="2">
    <citation type="submission" date="2019-01" db="EMBL/GenBank/DDBJ databases">
        <authorList>
            <person name="Graves T."/>
            <person name="Eichler E.E."/>
            <person name="Wilson R.K."/>
        </authorList>
    </citation>
    <scope>NUCLEOTIDE SEQUENCE [LARGE SCALE GENOMIC DNA]</scope>
    <source>
        <strain evidence="3">17573</strain>
    </source>
</reference>
<dbReference type="AlphaFoldDB" id="A0A5F7ZAW9"/>
<reference evidence="3" key="3">
    <citation type="submission" date="2025-08" db="UniProtKB">
        <authorList>
            <consortium name="Ensembl"/>
        </authorList>
    </citation>
    <scope>IDENTIFICATION</scope>
    <source>
        <strain evidence="3">17573</strain>
    </source>
</reference>
<evidence type="ECO:0000313" key="5">
    <source>
        <dbReference type="VGNC" id="VGNC:69664"/>
    </source>
</evidence>
<feature type="repeat" description="ANK" evidence="1">
    <location>
        <begin position="200"/>
        <end position="232"/>
    </location>
</feature>
<reference evidence="4" key="1">
    <citation type="journal article" date="2007" name="Science">
        <title>Evolutionary and biomedical insights from the rhesus macaque genome.</title>
        <authorList>
            <person name="Gibbs R.A."/>
            <person name="Rogers J."/>
            <person name="Katze M.G."/>
            <person name="Bumgarner R."/>
            <person name="Weinstock G.M."/>
            <person name="Mardis E.R."/>
            <person name="Remington K.A."/>
            <person name="Strausberg R.L."/>
            <person name="Venter J.C."/>
            <person name="Wilson R.K."/>
            <person name="Batzer M.A."/>
            <person name="Bustamante C.D."/>
            <person name="Eichler E.E."/>
            <person name="Hahn M.W."/>
            <person name="Hardison R.C."/>
            <person name="Makova K.D."/>
            <person name="Miller W."/>
            <person name="Milosavljevic A."/>
            <person name="Palermo R.E."/>
            <person name="Siepel A."/>
            <person name="Sikela J.M."/>
            <person name="Attaway T."/>
            <person name="Bell S."/>
            <person name="Bernard K.E."/>
            <person name="Buhay C.J."/>
            <person name="Chandrabose M.N."/>
            <person name="Dao M."/>
            <person name="Davis C."/>
            <person name="Delehaunty K.D."/>
            <person name="Ding Y."/>
            <person name="Dinh H.H."/>
            <person name="Dugan-Rocha S."/>
            <person name="Fulton L.A."/>
            <person name="Gabisi R.A."/>
            <person name="Garner T.T."/>
            <person name="Godfrey J."/>
            <person name="Hawes A.C."/>
            <person name="Hernandez J."/>
            <person name="Hines S."/>
            <person name="Holder M."/>
            <person name="Hume J."/>
            <person name="Jhangiani S.N."/>
            <person name="Joshi V."/>
            <person name="Khan Z.M."/>
            <person name="Kirkness E.F."/>
            <person name="Cree A."/>
            <person name="Fowler R.G."/>
            <person name="Lee S."/>
            <person name="Lewis L.R."/>
            <person name="Li Z."/>
            <person name="Liu Y.-S."/>
            <person name="Moore S.M."/>
            <person name="Muzny D."/>
            <person name="Nazareth L.V."/>
            <person name="Ngo D.N."/>
            <person name="Okwuonu G.O."/>
            <person name="Pai G."/>
            <person name="Parker D."/>
            <person name="Paul H.A."/>
            <person name="Pfannkoch C."/>
            <person name="Pohl C.S."/>
            <person name="Rogers Y.-H.C."/>
            <person name="Ruiz S.J."/>
            <person name="Sabo A."/>
            <person name="Santibanez J."/>
            <person name="Schneider B.W."/>
            <person name="Smith S.M."/>
            <person name="Sodergren E."/>
            <person name="Svatek A.F."/>
            <person name="Utterback T.R."/>
            <person name="Vattathil S."/>
            <person name="Warren W."/>
            <person name="White C.S."/>
            <person name="Chinwalla A.T."/>
            <person name="Feng Y."/>
            <person name="Halpern A.L."/>
            <person name="Hillier L.W."/>
            <person name="Huang X."/>
            <person name="Minx P."/>
            <person name="Nelson J.O."/>
            <person name="Pepin K.H."/>
            <person name="Qin X."/>
            <person name="Sutton G.G."/>
            <person name="Venter E."/>
            <person name="Walenz B.P."/>
            <person name="Wallis J.W."/>
            <person name="Worley K.C."/>
            <person name="Yang S.-P."/>
            <person name="Jones S.M."/>
            <person name="Marra M.A."/>
            <person name="Rocchi M."/>
            <person name="Schein J.E."/>
            <person name="Baertsch R."/>
            <person name="Clarke L."/>
            <person name="Csuros M."/>
            <person name="Glasscock J."/>
            <person name="Harris R.A."/>
            <person name="Havlak P."/>
            <person name="Jackson A.R."/>
            <person name="Jiang H."/>
            <person name="Liu Y."/>
            <person name="Messina D.N."/>
            <person name="Shen Y."/>
            <person name="Song H.X.-Z."/>
            <person name="Wylie T."/>
            <person name="Zhang L."/>
            <person name="Birney E."/>
            <person name="Han K."/>
            <person name="Konkel M.K."/>
            <person name="Lee J."/>
            <person name="Smit A.F.A."/>
            <person name="Ullmer B."/>
            <person name="Wang H."/>
            <person name="Xing J."/>
            <person name="Burhans R."/>
            <person name="Cheng Z."/>
            <person name="Karro J.E."/>
            <person name="Ma J."/>
            <person name="Raney B."/>
            <person name="She X."/>
            <person name="Cox M.J."/>
            <person name="Demuth J.P."/>
            <person name="Dumas L.J."/>
            <person name="Han S.-G."/>
            <person name="Hopkins J."/>
            <person name="Karimpour-Fard A."/>
            <person name="Kim Y.H."/>
            <person name="Pollack J.R."/>
            <person name="Vinar T."/>
            <person name="Addo-Quaye C."/>
            <person name="Degenhardt J."/>
            <person name="Denby A."/>
            <person name="Hubisz M.J."/>
            <person name="Indap A."/>
            <person name="Kosiol C."/>
            <person name="Lahn B.T."/>
            <person name="Lawson H.A."/>
            <person name="Marklein A."/>
            <person name="Nielsen R."/>
            <person name="Vallender E.J."/>
            <person name="Clark A.G."/>
            <person name="Ferguson B."/>
            <person name="Hernandez R.D."/>
            <person name="Hirani K."/>
            <person name="Kehrer-Sawatzki H."/>
            <person name="Kolb J."/>
            <person name="Patil S."/>
            <person name="Pu L.-L."/>
            <person name="Ren Y."/>
            <person name="Smith D.G."/>
            <person name="Wheeler D.A."/>
            <person name="Schenck I."/>
            <person name="Ball E.V."/>
            <person name="Chen R."/>
            <person name="Cooper D.N."/>
            <person name="Giardine B."/>
            <person name="Hsu F."/>
            <person name="Kent W.J."/>
            <person name="Lesk A."/>
            <person name="Nelson D.L."/>
            <person name="O'brien W.E."/>
            <person name="Pruefer K."/>
            <person name="Stenson P.D."/>
            <person name="Wallace J.C."/>
            <person name="Ke H."/>
            <person name="Liu X.-M."/>
            <person name="Wang P."/>
            <person name="Xiang A.P."/>
            <person name="Yang F."/>
            <person name="Barber G.P."/>
            <person name="Haussler D."/>
            <person name="Karolchik D."/>
            <person name="Kern A.D."/>
            <person name="Kuhn R.M."/>
            <person name="Smith K.E."/>
            <person name="Zwieg A.S."/>
        </authorList>
    </citation>
    <scope>NUCLEOTIDE SEQUENCE [LARGE SCALE GENOMIC DNA]</scope>
    <source>
        <strain evidence="4">17573</strain>
    </source>
</reference>
<dbReference type="Pfam" id="PF12796">
    <property type="entry name" value="Ank_2"/>
    <property type="match status" value="1"/>
</dbReference>
<dbReference type="InterPro" id="IPR042636">
    <property type="entry name" value="ANKRD11"/>
</dbReference>
<feature type="compositionally biased region" description="Basic and acidic residues" evidence="2">
    <location>
        <begin position="69"/>
        <end position="90"/>
    </location>
</feature>
<protein>
    <submittedName>
        <fullName evidence="3">Ankyrin repeat domain containing 11</fullName>
    </submittedName>
</protein>
<feature type="region of interest" description="Disordered" evidence="2">
    <location>
        <begin position="1"/>
        <end position="90"/>
    </location>
</feature>
<evidence type="ECO:0000313" key="4">
    <source>
        <dbReference type="Proteomes" id="UP000006718"/>
    </source>
</evidence>
<dbReference type="SMART" id="SM00248">
    <property type="entry name" value="ANK"/>
    <property type="match status" value="2"/>
</dbReference>
<reference evidence="3" key="4">
    <citation type="submission" date="2025-09" db="UniProtKB">
        <authorList>
            <consortium name="Ensembl"/>
        </authorList>
    </citation>
    <scope>IDENTIFICATION</scope>
    <source>
        <strain evidence="3">17573</strain>
    </source>
</reference>
<evidence type="ECO:0000256" key="2">
    <source>
        <dbReference type="SAM" id="MobiDB-lite"/>
    </source>
</evidence>
<dbReference type="SUPFAM" id="SSF48403">
    <property type="entry name" value="Ankyrin repeat"/>
    <property type="match status" value="1"/>
</dbReference>
<evidence type="ECO:0000313" key="3">
    <source>
        <dbReference type="Ensembl" id="ENSMMUP00000062743.1"/>
    </source>
</evidence>
<dbReference type="InterPro" id="IPR002110">
    <property type="entry name" value="Ankyrin_rpt"/>
</dbReference>
<keyword evidence="4" id="KW-1185">Reference proteome</keyword>
<feature type="compositionally biased region" description="Polar residues" evidence="2">
    <location>
        <begin position="128"/>
        <end position="155"/>
    </location>
</feature>
<dbReference type="VEuPathDB" id="HostDB:ENSMMUG00000017161"/>
<dbReference type="PROSITE" id="PS50297">
    <property type="entry name" value="ANK_REP_REGION"/>
    <property type="match status" value="2"/>
</dbReference>
<dbReference type="Gene3D" id="1.25.40.20">
    <property type="entry name" value="Ankyrin repeat-containing domain"/>
    <property type="match status" value="1"/>
</dbReference>
<keyword evidence="1" id="KW-0040">ANK repeat</keyword>
<dbReference type="Ensembl" id="ENSMMUT00000086438.1">
    <property type="protein sequence ID" value="ENSMMUP00000062743.1"/>
    <property type="gene ID" value="ENSMMUG00000017161.4"/>
</dbReference>
<dbReference type="Proteomes" id="UP000006718">
    <property type="component" value="Chromosome 20"/>
</dbReference>
<gene>
    <name evidence="3 5" type="primary">ANKRD11</name>
</gene>
<feature type="repeat" description="ANK" evidence="1">
    <location>
        <begin position="167"/>
        <end position="199"/>
    </location>
</feature>
<evidence type="ECO:0000256" key="1">
    <source>
        <dbReference type="PROSITE-ProRule" id="PRU00023"/>
    </source>
</evidence>
<dbReference type="PANTHER" id="PTHR24145">
    <property type="entry name" value="ANKYRIN REPEAT DOMAIN-CONTAINING PROTEIN 11"/>
    <property type="match status" value="1"/>
</dbReference>
<dbReference type="PANTHER" id="PTHR24145:SF3">
    <property type="entry name" value="ANKYRIN REPEAT DOMAIN-CONTAINING PROTEIN 11"/>
    <property type="match status" value="1"/>
</dbReference>
<feature type="compositionally biased region" description="Basic and acidic residues" evidence="2">
    <location>
        <begin position="21"/>
        <end position="54"/>
    </location>
</feature>
<dbReference type="GeneTree" id="ENSGT00940000155966"/>
<dbReference type="VGNC" id="VGNC:69664">
    <property type="gene designation" value="ANKRD11"/>
</dbReference>
<accession>A0A5F7ZAW9</accession>
<dbReference type="SMR" id="A0A5F7ZAW9"/>
<feature type="region of interest" description="Disordered" evidence="2">
    <location>
        <begin position="232"/>
        <end position="257"/>
    </location>
</feature>
<organism evidence="3 4">
    <name type="scientific">Macaca mulatta</name>
    <name type="common">Rhesus macaque</name>
    <dbReference type="NCBI Taxonomy" id="9544"/>
    <lineage>
        <taxon>Eukaryota</taxon>
        <taxon>Metazoa</taxon>
        <taxon>Chordata</taxon>
        <taxon>Craniata</taxon>
        <taxon>Vertebrata</taxon>
        <taxon>Euteleostomi</taxon>
        <taxon>Mammalia</taxon>
        <taxon>Eutheria</taxon>
        <taxon>Euarchontoglires</taxon>
        <taxon>Primates</taxon>
        <taxon>Haplorrhini</taxon>
        <taxon>Catarrhini</taxon>
        <taxon>Cercopithecidae</taxon>
        <taxon>Cercopithecinae</taxon>
        <taxon>Macaca</taxon>
    </lineage>
</organism>
<sequence length="338" mass="36612">MPKGGCPKAPQQEELPLSSDMVEKQTGKKDKDKVSLTKTPKLERGDGGKEVRERASKRKLPFTAGANGEQKDSDTEKQGPERKRIKKEPVTRKAGLLFGMGLSGIRAGYPLSERQQVALLMQMTAEESANSPVDTTPKHPSQSTVCQKGTPNSASKTKDKVNKRNERGETRLHRAAIRGDARRIKELISEGADVNVKDFAGWTALHEACNRGYYDVAKQLLAAGAEVNTKGLDDDTPLHDAANNGHYKLSPPGSAPGRPLTGFAAPAIYEKARIRQPCRSGWIGAGEGLHQVEGGLQELLPVPVTTVGLLDLQGRPTLVWNEVTPRGVASAQNHRLKI</sequence>